<evidence type="ECO:0000313" key="3">
    <source>
        <dbReference type="Proteomes" id="UP000632138"/>
    </source>
</evidence>
<dbReference type="Proteomes" id="UP000632138">
    <property type="component" value="Unassembled WGS sequence"/>
</dbReference>
<gene>
    <name evidence="2" type="ORF">JIG36_41680</name>
</gene>
<comment type="caution">
    <text evidence="2">The sequence shown here is derived from an EMBL/GenBank/DDBJ whole genome shotgun (WGS) entry which is preliminary data.</text>
</comment>
<evidence type="ECO:0008006" key="4">
    <source>
        <dbReference type="Google" id="ProtNLM"/>
    </source>
</evidence>
<dbReference type="PROSITE" id="PS51257">
    <property type="entry name" value="PROKAR_LIPOPROTEIN"/>
    <property type="match status" value="1"/>
</dbReference>
<evidence type="ECO:0000256" key="1">
    <source>
        <dbReference type="SAM" id="SignalP"/>
    </source>
</evidence>
<evidence type="ECO:0000313" key="2">
    <source>
        <dbReference type="EMBL" id="MBM2622034.1"/>
    </source>
</evidence>
<proteinExistence type="predicted"/>
<protein>
    <recommendedName>
        <fullName evidence="4">Lipoprotein</fullName>
    </recommendedName>
</protein>
<name>A0ABS2AQ89_9ACTN</name>
<reference evidence="2 3" key="1">
    <citation type="submission" date="2021-01" db="EMBL/GenBank/DDBJ databases">
        <title>Actinoplanes sp. nov. LDG1-06 isolated from lichen.</title>
        <authorList>
            <person name="Saeng-In P."/>
            <person name="Phongsopitanun W."/>
            <person name="Kanchanasin P."/>
            <person name="Yuki M."/>
            <person name="Kudo T."/>
            <person name="Ohkuma M."/>
            <person name="Tanasupawat S."/>
        </authorList>
    </citation>
    <scope>NUCLEOTIDE SEQUENCE [LARGE SCALE GENOMIC DNA]</scope>
    <source>
        <strain evidence="2 3">LDG1-06</strain>
    </source>
</reference>
<organism evidence="2 3">
    <name type="scientific">Paractinoplanes ovalisporus</name>
    <dbReference type="NCBI Taxonomy" id="2810368"/>
    <lineage>
        <taxon>Bacteria</taxon>
        <taxon>Bacillati</taxon>
        <taxon>Actinomycetota</taxon>
        <taxon>Actinomycetes</taxon>
        <taxon>Micromonosporales</taxon>
        <taxon>Micromonosporaceae</taxon>
        <taxon>Paractinoplanes</taxon>
    </lineage>
</organism>
<keyword evidence="3" id="KW-1185">Reference proteome</keyword>
<dbReference type="EMBL" id="JAENHP010000023">
    <property type="protein sequence ID" value="MBM2622034.1"/>
    <property type="molecule type" value="Genomic_DNA"/>
</dbReference>
<feature type="signal peptide" evidence="1">
    <location>
        <begin position="1"/>
        <end position="24"/>
    </location>
</feature>
<keyword evidence="1" id="KW-0732">Signal</keyword>
<dbReference type="RefSeq" id="WP_203382292.1">
    <property type="nucleotide sequence ID" value="NZ_JAENHP010000023.1"/>
</dbReference>
<accession>A0ABS2AQ89</accession>
<feature type="chain" id="PRO_5047250571" description="Lipoprotein" evidence="1">
    <location>
        <begin position="25"/>
        <end position="198"/>
    </location>
</feature>
<sequence>MPFVRRTSSAVVAVLAAVTLAACGAVSDDADADAVSGDAGDSEFSLGPKVDMTFELDGATTLKGKQTALAPSLNGKFLKSCDEYSQGTKQDDGKTLFAIAGLLDGNVDGRKVTVELWIDDYTGPGTYPKDQLVAPGSRPSIAIDNKVYGTWPESTSSEVTTDGDGGGTWTFRKLATTGEGGLPGDPVDGTLKWTCSNP</sequence>